<dbReference type="InterPro" id="IPR004328">
    <property type="entry name" value="BRO1_dom"/>
</dbReference>
<gene>
    <name evidence="8" type="primary">Ptpn23</name>
    <name evidence="8" type="ORF">CALORN_R05732</name>
</gene>
<feature type="compositionally biased region" description="Pro residues" evidence="6">
    <location>
        <begin position="531"/>
        <end position="541"/>
    </location>
</feature>
<dbReference type="Pfam" id="PF03097">
    <property type="entry name" value="BRO1"/>
    <property type="match status" value="1"/>
</dbReference>
<dbReference type="CDD" id="cd09234">
    <property type="entry name" value="V_HD-PTP_like"/>
    <property type="match status" value="1"/>
</dbReference>
<dbReference type="PROSITE" id="PS51180">
    <property type="entry name" value="BRO1"/>
    <property type="match status" value="1"/>
</dbReference>
<comment type="caution">
    <text evidence="8">The sequence shown here is derived from an EMBL/GenBank/DDBJ whole genome shotgun (WGS) entry which is preliminary data.</text>
</comment>
<evidence type="ECO:0000313" key="8">
    <source>
        <dbReference type="EMBL" id="NXE70880.1"/>
    </source>
</evidence>
<evidence type="ECO:0000256" key="3">
    <source>
        <dbReference type="ARBA" id="ARBA00022490"/>
    </source>
</evidence>
<evidence type="ECO:0000313" key="9">
    <source>
        <dbReference type="Proteomes" id="UP000603627"/>
    </source>
</evidence>
<comment type="subcellular location">
    <subcellularLocation>
        <location evidence="2">Cytoplasm</location>
    </subcellularLocation>
    <subcellularLocation>
        <location evidence="1">Endosome</location>
    </subcellularLocation>
</comment>
<dbReference type="AlphaFoldDB" id="A0A852B042"/>
<dbReference type="PANTHER" id="PTHR23030:SF30">
    <property type="entry name" value="TYROSINE-PROTEIN PHOSPHATASE NON-RECEPTOR TYPE 23"/>
    <property type="match status" value="1"/>
</dbReference>
<dbReference type="PANTHER" id="PTHR23030">
    <property type="entry name" value="PCD6 INTERACTING PROTEIN-RELATED"/>
    <property type="match status" value="1"/>
</dbReference>
<organism evidence="8 9">
    <name type="scientific">Calcarius ornatus</name>
    <name type="common">Chestnut-collared longspur</name>
    <dbReference type="NCBI Taxonomy" id="198940"/>
    <lineage>
        <taxon>Eukaryota</taxon>
        <taxon>Metazoa</taxon>
        <taxon>Chordata</taxon>
        <taxon>Craniata</taxon>
        <taxon>Vertebrata</taxon>
        <taxon>Euteleostomi</taxon>
        <taxon>Archelosauria</taxon>
        <taxon>Archosauria</taxon>
        <taxon>Dinosauria</taxon>
        <taxon>Saurischia</taxon>
        <taxon>Theropoda</taxon>
        <taxon>Coelurosauria</taxon>
        <taxon>Aves</taxon>
        <taxon>Neognathae</taxon>
        <taxon>Neoaves</taxon>
        <taxon>Telluraves</taxon>
        <taxon>Australaves</taxon>
        <taxon>Passeriformes</taxon>
        <taxon>Passeroidea</taxon>
        <taxon>Fringillidae</taxon>
        <taxon>Emberizinae</taxon>
        <taxon>Emberizini</taxon>
        <taxon>Calcarius</taxon>
    </lineage>
</organism>
<feature type="coiled-coil region" evidence="5">
    <location>
        <begin position="267"/>
        <end position="297"/>
    </location>
</feature>
<evidence type="ECO:0000256" key="2">
    <source>
        <dbReference type="ARBA" id="ARBA00004496"/>
    </source>
</evidence>
<accession>A0A852B042</accession>
<dbReference type="Gene3D" id="1.20.120.560">
    <property type="entry name" value="alix/aip1 in complex with the ypdl late domain"/>
    <property type="match status" value="1"/>
</dbReference>
<feature type="domain" description="BRO1" evidence="7">
    <location>
        <begin position="1"/>
        <end position="212"/>
    </location>
</feature>
<feature type="region of interest" description="Disordered" evidence="6">
    <location>
        <begin position="517"/>
        <end position="550"/>
    </location>
</feature>
<keyword evidence="9" id="KW-1185">Reference proteome</keyword>
<dbReference type="GO" id="GO:0005768">
    <property type="term" value="C:endosome"/>
    <property type="evidence" value="ECO:0007669"/>
    <property type="project" value="UniProtKB-SubCell"/>
</dbReference>
<dbReference type="Proteomes" id="UP000603627">
    <property type="component" value="Unassembled WGS sequence"/>
</dbReference>
<proteinExistence type="predicted"/>
<feature type="non-terminal residue" evidence="8">
    <location>
        <position position="608"/>
    </location>
</feature>
<reference evidence="8" key="1">
    <citation type="submission" date="2019-09" db="EMBL/GenBank/DDBJ databases">
        <title>Bird 10,000 Genomes (B10K) Project - Family phase.</title>
        <authorList>
            <person name="Zhang G."/>
        </authorList>
    </citation>
    <scope>NUCLEOTIDE SEQUENCE</scope>
    <source>
        <strain evidence="8">B10K-DU-015-28</strain>
        <tissue evidence="8">Muscle</tissue>
    </source>
</reference>
<dbReference type="SMART" id="SM01041">
    <property type="entry name" value="BRO1"/>
    <property type="match status" value="1"/>
</dbReference>
<dbReference type="InterPro" id="IPR025304">
    <property type="entry name" value="ALIX_V_dom"/>
</dbReference>
<feature type="non-terminal residue" evidence="8">
    <location>
        <position position="1"/>
    </location>
</feature>
<keyword evidence="3" id="KW-0963">Cytoplasm</keyword>
<keyword evidence="5" id="KW-0175">Coiled coil</keyword>
<evidence type="ECO:0000256" key="4">
    <source>
        <dbReference type="ARBA" id="ARBA00022753"/>
    </source>
</evidence>
<dbReference type="GO" id="GO:0032456">
    <property type="term" value="P:endocytic recycling"/>
    <property type="evidence" value="ECO:0007669"/>
    <property type="project" value="TreeGrafter"/>
</dbReference>
<dbReference type="Pfam" id="PF13949">
    <property type="entry name" value="ALIX_LYPXL_bnd"/>
    <property type="match status" value="1"/>
</dbReference>
<dbReference type="GO" id="GO:0043328">
    <property type="term" value="P:protein transport to vacuole involved in ubiquitin-dependent protein catabolic process via the multivesicular body sorting pathway"/>
    <property type="evidence" value="ECO:0007669"/>
    <property type="project" value="TreeGrafter"/>
</dbReference>
<sequence>GQAQECLLEKSMLDNRKSFLVARISAQVVDYYKEACRALENSETASLLGKIQKDWKKLVQMKIYYFAAVAHLHMGKQAEEQQKFGERVIYFQSALDKLNEAIKLAKGQPETVQEALRFTMDVIGGKYNSAKKDNDFIYHEAVPALDTLQSVKGAPLVKALPVNPTDPAVTGPDIFAKLVPMAAHEASSLYSEEKAKLLRDVMAKIEAKNEVLDQFMDSMQLDPETVDNLDMYNHIPPVLMEKCAALSVRPDTVRNLVQSMQVLSGVFTDVEASLKEIRDLLEEDEAQERKLQELLGRVPPAPASPPGLAEVSKECSKYLELHEKASFTNTELHRAMNLHLGNLRLLGGPLEQVRAALPTPTLSEDDKQVLQNLKRILAKVQEMRDQRMSLEQQLREMIQKDDITTSLVTTDRSEMKKLFEEQLKKYDQLKVYLEQNLAAQENVLKALTDANVKYAAVRKALAEVEHKWNTTVQTLVASYEAYEDLMKKSQEGKDFYTDLEGKAAKLLERARAACQASEAHRQQLLESPEGPGAPPEPPAAPPASSSSSLELLASLTPEAFSLDASLKGKQRMNKQNFLQAQPGEGLRAPRPSDDPLSMLDPLWTLNKA</sequence>
<dbReference type="Gene3D" id="1.25.40.280">
    <property type="entry name" value="alix/aip1 like domains"/>
    <property type="match status" value="1"/>
</dbReference>
<dbReference type="EMBL" id="WBNL01001934">
    <property type="protein sequence ID" value="NXE70880.1"/>
    <property type="molecule type" value="Genomic_DNA"/>
</dbReference>
<feature type="region of interest" description="Disordered" evidence="6">
    <location>
        <begin position="571"/>
        <end position="608"/>
    </location>
</feature>
<feature type="coiled-coil region" evidence="5">
    <location>
        <begin position="373"/>
        <end position="400"/>
    </location>
</feature>
<evidence type="ECO:0000256" key="1">
    <source>
        <dbReference type="ARBA" id="ARBA00004177"/>
    </source>
</evidence>
<keyword evidence="4" id="KW-0967">Endosome</keyword>
<dbReference type="InterPro" id="IPR038499">
    <property type="entry name" value="BRO1_sf"/>
</dbReference>
<name>A0A852B042_CALOR</name>
<dbReference type="GO" id="GO:0045022">
    <property type="term" value="P:early endosome to late endosome transport"/>
    <property type="evidence" value="ECO:0007669"/>
    <property type="project" value="TreeGrafter"/>
</dbReference>
<dbReference type="Gene3D" id="1.20.140.50">
    <property type="entry name" value="alix/aip1 like domains"/>
    <property type="match status" value="1"/>
</dbReference>
<evidence type="ECO:0000256" key="6">
    <source>
        <dbReference type="SAM" id="MobiDB-lite"/>
    </source>
</evidence>
<evidence type="ECO:0000259" key="7">
    <source>
        <dbReference type="PROSITE" id="PS51180"/>
    </source>
</evidence>
<evidence type="ECO:0000256" key="5">
    <source>
        <dbReference type="SAM" id="Coils"/>
    </source>
</evidence>
<protein>
    <submittedName>
        <fullName evidence="8">PTN23 phosphatase</fullName>
    </submittedName>
</protein>